<proteinExistence type="predicted"/>
<evidence type="ECO:0000256" key="1">
    <source>
        <dbReference type="SAM" id="MobiDB-lite"/>
    </source>
</evidence>
<comment type="caution">
    <text evidence="2">The sequence shown here is derived from an EMBL/GenBank/DDBJ whole genome shotgun (WGS) entry which is preliminary data.</text>
</comment>
<feature type="region of interest" description="Disordered" evidence="1">
    <location>
        <begin position="1"/>
        <end position="87"/>
    </location>
</feature>
<feature type="non-terminal residue" evidence="2">
    <location>
        <position position="1"/>
    </location>
</feature>
<dbReference type="AlphaFoldDB" id="A0A699XL75"/>
<organism evidence="2">
    <name type="scientific">Tanacetum cinerariifolium</name>
    <name type="common">Dalmatian daisy</name>
    <name type="synonym">Chrysanthemum cinerariifolium</name>
    <dbReference type="NCBI Taxonomy" id="118510"/>
    <lineage>
        <taxon>Eukaryota</taxon>
        <taxon>Viridiplantae</taxon>
        <taxon>Streptophyta</taxon>
        <taxon>Embryophyta</taxon>
        <taxon>Tracheophyta</taxon>
        <taxon>Spermatophyta</taxon>
        <taxon>Magnoliopsida</taxon>
        <taxon>eudicotyledons</taxon>
        <taxon>Gunneridae</taxon>
        <taxon>Pentapetalae</taxon>
        <taxon>asterids</taxon>
        <taxon>campanulids</taxon>
        <taxon>Asterales</taxon>
        <taxon>Asteraceae</taxon>
        <taxon>Asteroideae</taxon>
        <taxon>Anthemideae</taxon>
        <taxon>Anthemidinae</taxon>
        <taxon>Tanacetum</taxon>
    </lineage>
</organism>
<accession>A0A699XL75</accession>
<sequence>KHGVEIGAEQFRAPLGDHDGVQQREQQQLHGGQPGSVCPADEAQGRGEDADEEGLGEVEGGEGGEDHAQEQQGEALDEGCFLGGQRA</sequence>
<gene>
    <name evidence="2" type="ORF">Tci_929580</name>
</gene>
<evidence type="ECO:0000313" key="2">
    <source>
        <dbReference type="EMBL" id="GFD57611.1"/>
    </source>
</evidence>
<dbReference type="EMBL" id="BKCJ011843001">
    <property type="protein sequence ID" value="GFD57611.1"/>
    <property type="molecule type" value="Genomic_DNA"/>
</dbReference>
<name>A0A699XL75_TANCI</name>
<feature type="compositionally biased region" description="Acidic residues" evidence="1">
    <location>
        <begin position="49"/>
        <end position="63"/>
    </location>
</feature>
<protein>
    <submittedName>
        <fullName evidence="2">Uncharacterized protein</fullName>
    </submittedName>
</protein>
<feature type="non-terminal residue" evidence="2">
    <location>
        <position position="87"/>
    </location>
</feature>
<reference evidence="2" key="1">
    <citation type="journal article" date="2019" name="Sci. Rep.">
        <title>Draft genome of Tanacetum cinerariifolium, the natural source of mosquito coil.</title>
        <authorList>
            <person name="Yamashiro T."/>
            <person name="Shiraishi A."/>
            <person name="Satake H."/>
            <person name="Nakayama K."/>
        </authorList>
    </citation>
    <scope>NUCLEOTIDE SEQUENCE</scope>
</reference>